<dbReference type="GO" id="GO:0004776">
    <property type="term" value="F:succinate-CoA ligase (GDP-forming) activity"/>
    <property type="evidence" value="ECO:0007669"/>
    <property type="project" value="RHEA"/>
</dbReference>
<feature type="binding site" evidence="7">
    <location>
        <position position="199"/>
    </location>
    <ligand>
        <name>Mg(2+)</name>
        <dbReference type="ChEBI" id="CHEBI:18420"/>
    </ligand>
</feature>
<feature type="binding site" evidence="7">
    <location>
        <begin position="321"/>
        <end position="323"/>
    </location>
    <ligand>
        <name>substrate</name>
        <note>ligand shared with subunit alpha</note>
    </ligand>
</feature>
<dbReference type="HAMAP" id="MF_00558">
    <property type="entry name" value="Succ_CoA_beta"/>
    <property type="match status" value="1"/>
</dbReference>
<feature type="binding site" evidence="7">
    <location>
        <position position="46"/>
    </location>
    <ligand>
        <name>ATP</name>
        <dbReference type="ChEBI" id="CHEBI:30616"/>
    </ligand>
</feature>
<sequence>MKVHEHQAKEIFAKYGLPVPKGYPAFTVEEAVEAAQQLGSFPVVVKAQIHAGGRGKAGGVKLANSLDEVQKYAAELLGKTLVTFQTGPEGLPVSRVYIEEGTNIDKEYYVAITLDRSKSKLIIMASAEGGMEIEEVAATNPEAIITEEIDPFIGLRPFQARNIALKLGFPKNLINKVAGVFLKLYDVYIKEDASMVEINPLVLTKEGNVVVLDAKVDFDDNALFRHPDIMEMEDPTQESELEVKAKQYNLNYIKLDGNIACMVNGAGLAMATMDTIKLAGGEPANFLDVGGSANAEQIANAFKIILSDPNVKAIFINIFGGILRCDRLAEGIIQASKEVKPHVPIVVRMEGTNVELGKKMLAESGLDLIPADTMWEGAQKAVELAKKAQ</sequence>
<feature type="binding site" evidence="7">
    <location>
        <position position="99"/>
    </location>
    <ligand>
        <name>ATP</name>
        <dbReference type="ChEBI" id="CHEBI:30616"/>
    </ligand>
</feature>
<dbReference type="FunFam" id="3.40.50.261:FF:000001">
    <property type="entry name" value="Succinate--CoA ligase [ADP-forming] subunit beta"/>
    <property type="match status" value="1"/>
</dbReference>
<dbReference type="OrthoDB" id="9802602at2"/>
<protein>
    <recommendedName>
        <fullName evidence="7">Succinate--CoA ligase [ADP-forming] subunit beta</fullName>
        <ecNumber evidence="7">6.2.1.5</ecNumber>
    </recommendedName>
    <alternativeName>
        <fullName evidence="7">Succinyl-CoA synthetase subunit beta</fullName>
        <shortName evidence="7">SCS-beta</shortName>
    </alternativeName>
</protein>
<dbReference type="GO" id="GO:0042709">
    <property type="term" value="C:succinate-CoA ligase complex"/>
    <property type="evidence" value="ECO:0007669"/>
    <property type="project" value="TreeGrafter"/>
</dbReference>
<dbReference type="GO" id="GO:0004775">
    <property type="term" value="F:succinate-CoA ligase (ADP-forming) activity"/>
    <property type="evidence" value="ECO:0007669"/>
    <property type="project" value="UniProtKB-UniRule"/>
</dbReference>
<comment type="catalytic activity">
    <reaction evidence="7">
        <text>succinate + ATP + CoA = succinyl-CoA + ADP + phosphate</text>
        <dbReference type="Rhea" id="RHEA:17661"/>
        <dbReference type="ChEBI" id="CHEBI:30031"/>
        <dbReference type="ChEBI" id="CHEBI:30616"/>
        <dbReference type="ChEBI" id="CHEBI:43474"/>
        <dbReference type="ChEBI" id="CHEBI:57287"/>
        <dbReference type="ChEBI" id="CHEBI:57292"/>
        <dbReference type="ChEBI" id="CHEBI:456216"/>
        <dbReference type="EC" id="6.2.1.5"/>
    </reaction>
</comment>
<dbReference type="Gene3D" id="3.30.1490.20">
    <property type="entry name" value="ATP-grasp fold, A domain"/>
    <property type="match status" value="1"/>
</dbReference>
<dbReference type="PIRSF" id="PIRSF001554">
    <property type="entry name" value="SucCS_beta"/>
    <property type="match status" value="1"/>
</dbReference>
<accession>A0A285NJM6</accession>
<feature type="binding site" evidence="7">
    <location>
        <position position="264"/>
    </location>
    <ligand>
        <name>substrate</name>
        <note>ligand shared with subunit alpha</note>
    </ligand>
</feature>
<gene>
    <name evidence="7" type="primary">sucC</name>
    <name evidence="10" type="ORF">SAMN06265182_1142</name>
</gene>
<evidence type="ECO:0000256" key="3">
    <source>
        <dbReference type="ARBA" id="ARBA00022598"/>
    </source>
</evidence>
<feature type="binding site" evidence="7">
    <location>
        <position position="213"/>
    </location>
    <ligand>
        <name>Mg(2+)</name>
        <dbReference type="ChEBI" id="CHEBI:18420"/>
    </ligand>
</feature>
<dbReference type="RefSeq" id="WP_097000317.1">
    <property type="nucleotide sequence ID" value="NZ_OBEI01000004.1"/>
</dbReference>
<dbReference type="PANTHER" id="PTHR11815:SF10">
    <property type="entry name" value="SUCCINATE--COA LIGASE [GDP-FORMING] SUBUNIT BETA, MITOCHONDRIAL"/>
    <property type="match status" value="1"/>
</dbReference>
<feature type="binding site" evidence="7">
    <location>
        <begin position="53"/>
        <end position="55"/>
    </location>
    <ligand>
        <name>ATP</name>
        <dbReference type="ChEBI" id="CHEBI:30616"/>
    </ligand>
</feature>
<keyword evidence="3 7" id="KW-0436">Ligase</keyword>
<feature type="binding site" evidence="7">
    <location>
        <position position="102"/>
    </location>
    <ligand>
        <name>ATP</name>
        <dbReference type="ChEBI" id="CHEBI:30616"/>
    </ligand>
</feature>
<dbReference type="GO" id="GO:0005524">
    <property type="term" value="F:ATP binding"/>
    <property type="evidence" value="ECO:0007669"/>
    <property type="project" value="UniProtKB-UniRule"/>
</dbReference>
<dbReference type="NCBIfam" id="NF001913">
    <property type="entry name" value="PRK00696.1"/>
    <property type="match status" value="1"/>
</dbReference>
<evidence type="ECO:0000256" key="8">
    <source>
        <dbReference type="PROSITE-ProRule" id="PRU00409"/>
    </source>
</evidence>
<dbReference type="GO" id="GO:0006099">
    <property type="term" value="P:tricarboxylic acid cycle"/>
    <property type="evidence" value="ECO:0007669"/>
    <property type="project" value="UniProtKB-UniRule"/>
</dbReference>
<keyword evidence="2 7" id="KW-0816">Tricarboxylic acid cycle</keyword>
<comment type="subunit">
    <text evidence="7">Heterotetramer of two alpha and two beta subunits.</text>
</comment>
<dbReference type="GO" id="GO:0005829">
    <property type="term" value="C:cytosol"/>
    <property type="evidence" value="ECO:0007669"/>
    <property type="project" value="TreeGrafter"/>
</dbReference>
<keyword evidence="4 7" id="KW-0479">Metal-binding</keyword>
<evidence type="ECO:0000256" key="6">
    <source>
        <dbReference type="ARBA" id="ARBA00022842"/>
    </source>
</evidence>
<dbReference type="Gene3D" id="3.30.470.20">
    <property type="entry name" value="ATP-grasp fold, B domain"/>
    <property type="match status" value="1"/>
</dbReference>
<dbReference type="SUPFAM" id="SSF56059">
    <property type="entry name" value="Glutathione synthetase ATP-binding domain-like"/>
    <property type="match status" value="1"/>
</dbReference>
<dbReference type="InterPro" id="IPR013650">
    <property type="entry name" value="ATP-grasp_succ-CoA_synth-type"/>
</dbReference>
<proteinExistence type="inferred from homology"/>
<evidence type="ECO:0000313" key="10">
    <source>
        <dbReference type="EMBL" id="SNZ08066.1"/>
    </source>
</evidence>
<dbReference type="InterPro" id="IPR011761">
    <property type="entry name" value="ATP-grasp"/>
</dbReference>
<dbReference type="Pfam" id="PF08442">
    <property type="entry name" value="ATP-grasp_2"/>
    <property type="match status" value="1"/>
</dbReference>
<dbReference type="AlphaFoldDB" id="A0A285NJM6"/>
<dbReference type="EC" id="6.2.1.5" evidence="7"/>
<dbReference type="GO" id="GO:0000287">
    <property type="term" value="F:magnesium ion binding"/>
    <property type="evidence" value="ECO:0007669"/>
    <property type="project" value="UniProtKB-UniRule"/>
</dbReference>
<evidence type="ECO:0000256" key="1">
    <source>
        <dbReference type="ARBA" id="ARBA00009182"/>
    </source>
</evidence>
<evidence type="ECO:0000256" key="4">
    <source>
        <dbReference type="ARBA" id="ARBA00022723"/>
    </source>
</evidence>
<dbReference type="FunFam" id="3.30.470.20:FF:000002">
    <property type="entry name" value="Succinate--CoA ligase [ADP-forming] subunit beta"/>
    <property type="match status" value="1"/>
</dbReference>
<dbReference type="InterPro" id="IPR016102">
    <property type="entry name" value="Succinyl-CoA_synth-like"/>
</dbReference>
<keyword evidence="5 7" id="KW-0547">Nucleotide-binding</keyword>
<dbReference type="PROSITE" id="PS01217">
    <property type="entry name" value="SUCCINYL_COA_LIG_3"/>
    <property type="match status" value="1"/>
</dbReference>
<dbReference type="PROSITE" id="PS50975">
    <property type="entry name" value="ATP_GRASP"/>
    <property type="match status" value="1"/>
</dbReference>
<dbReference type="FunFam" id="3.30.1490.20:FF:000002">
    <property type="entry name" value="Succinate--CoA ligase [ADP-forming] subunit beta"/>
    <property type="match status" value="1"/>
</dbReference>
<keyword evidence="11" id="KW-1185">Reference proteome</keyword>
<dbReference type="InterPro" id="IPR013815">
    <property type="entry name" value="ATP_grasp_subdomain_1"/>
</dbReference>
<dbReference type="Proteomes" id="UP000219036">
    <property type="component" value="Unassembled WGS sequence"/>
</dbReference>
<dbReference type="Gene3D" id="3.40.50.261">
    <property type="entry name" value="Succinyl-CoA synthetase domains"/>
    <property type="match status" value="1"/>
</dbReference>
<dbReference type="PANTHER" id="PTHR11815">
    <property type="entry name" value="SUCCINYL-COA SYNTHETASE BETA CHAIN"/>
    <property type="match status" value="1"/>
</dbReference>
<comment type="pathway">
    <text evidence="7">Carbohydrate metabolism; tricarboxylic acid cycle; succinate from succinyl-CoA (ligase route): step 1/1.</text>
</comment>
<comment type="similarity">
    <text evidence="1 7">Belongs to the succinate/malate CoA ligase beta subunit family.</text>
</comment>
<dbReference type="UniPathway" id="UPA00223">
    <property type="reaction ID" value="UER00999"/>
</dbReference>
<comment type="function">
    <text evidence="7">Succinyl-CoA synthetase functions in the citric acid cycle (TCA), coupling the hydrolysis of succinyl-CoA to the synthesis of either ATP or GTP and thus represents the only step of substrate-level phosphorylation in the TCA. The beta subunit provides nucleotide specificity of the enzyme and binds the substrate succinate, while the binding sites for coenzyme A and phosphate are found in the alpha subunit.</text>
</comment>
<dbReference type="Pfam" id="PF00549">
    <property type="entry name" value="Ligase_CoA"/>
    <property type="match status" value="1"/>
</dbReference>
<keyword evidence="7 8" id="KW-0067">ATP-binding</keyword>
<comment type="cofactor">
    <cofactor evidence="7">
        <name>Mg(2+)</name>
        <dbReference type="ChEBI" id="CHEBI:18420"/>
    </cofactor>
    <text evidence="7">Binds 1 Mg(2+) ion per subunit.</text>
</comment>
<feature type="domain" description="ATP-grasp" evidence="9">
    <location>
        <begin position="9"/>
        <end position="227"/>
    </location>
</feature>
<evidence type="ECO:0000256" key="7">
    <source>
        <dbReference type="HAMAP-Rule" id="MF_00558"/>
    </source>
</evidence>
<dbReference type="GO" id="GO:0006104">
    <property type="term" value="P:succinyl-CoA metabolic process"/>
    <property type="evidence" value="ECO:0007669"/>
    <property type="project" value="TreeGrafter"/>
</dbReference>
<dbReference type="InterPro" id="IPR017866">
    <property type="entry name" value="Succ-CoA_synthase_bsu_CS"/>
</dbReference>
<dbReference type="SUPFAM" id="SSF52210">
    <property type="entry name" value="Succinyl-CoA synthetase domains"/>
    <property type="match status" value="1"/>
</dbReference>
<name>A0A285NJM6_9AQUI</name>
<organism evidence="10 11">
    <name type="scientific">Persephonella hydrogeniphila</name>
    <dbReference type="NCBI Taxonomy" id="198703"/>
    <lineage>
        <taxon>Bacteria</taxon>
        <taxon>Pseudomonadati</taxon>
        <taxon>Aquificota</taxon>
        <taxon>Aquificia</taxon>
        <taxon>Aquificales</taxon>
        <taxon>Hydrogenothermaceae</taxon>
        <taxon>Persephonella</taxon>
    </lineage>
</organism>
<evidence type="ECO:0000259" key="9">
    <source>
        <dbReference type="PROSITE" id="PS50975"/>
    </source>
</evidence>
<evidence type="ECO:0000256" key="5">
    <source>
        <dbReference type="ARBA" id="ARBA00022741"/>
    </source>
</evidence>
<feature type="binding site" evidence="7">
    <location>
        <position position="107"/>
    </location>
    <ligand>
        <name>ATP</name>
        <dbReference type="ChEBI" id="CHEBI:30616"/>
    </ligand>
</feature>
<comment type="catalytic activity">
    <reaction evidence="7">
        <text>GTP + succinate + CoA = succinyl-CoA + GDP + phosphate</text>
        <dbReference type="Rhea" id="RHEA:22120"/>
        <dbReference type="ChEBI" id="CHEBI:30031"/>
        <dbReference type="ChEBI" id="CHEBI:37565"/>
        <dbReference type="ChEBI" id="CHEBI:43474"/>
        <dbReference type="ChEBI" id="CHEBI:57287"/>
        <dbReference type="ChEBI" id="CHEBI:57292"/>
        <dbReference type="ChEBI" id="CHEBI:58189"/>
    </reaction>
</comment>
<keyword evidence="6 7" id="KW-0460">Magnesium</keyword>
<dbReference type="InterPro" id="IPR005809">
    <property type="entry name" value="Succ_CoA_ligase-like_bsu"/>
</dbReference>
<evidence type="ECO:0000313" key="11">
    <source>
        <dbReference type="Proteomes" id="UP000219036"/>
    </source>
</evidence>
<dbReference type="EMBL" id="OBEI01000004">
    <property type="protein sequence ID" value="SNZ08066.1"/>
    <property type="molecule type" value="Genomic_DNA"/>
</dbReference>
<evidence type="ECO:0000256" key="2">
    <source>
        <dbReference type="ARBA" id="ARBA00022532"/>
    </source>
</evidence>
<dbReference type="InterPro" id="IPR005811">
    <property type="entry name" value="SUCC_ACL_C"/>
</dbReference>
<reference evidence="11" key="1">
    <citation type="submission" date="2017-09" db="EMBL/GenBank/DDBJ databases">
        <authorList>
            <person name="Varghese N."/>
            <person name="Submissions S."/>
        </authorList>
    </citation>
    <scope>NUCLEOTIDE SEQUENCE [LARGE SCALE GENOMIC DNA]</scope>
    <source>
        <strain evidence="11">DSM 15103</strain>
    </source>
</reference>
<dbReference type="NCBIfam" id="TIGR01016">
    <property type="entry name" value="sucCoAbeta"/>
    <property type="match status" value="1"/>
</dbReference>